<dbReference type="AlphaFoldDB" id="A0A2K9P404"/>
<accession>A0A2K9P404</accession>
<dbReference type="RefSeq" id="WP_245862915.1">
    <property type="nucleotide sequence ID" value="NZ_CP020991.1"/>
</dbReference>
<dbReference type="NCBIfam" id="NF047421">
    <property type="entry name" value="YfmH_fam"/>
    <property type="match status" value="1"/>
</dbReference>
<dbReference type="InterPro" id="IPR050361">
    <property type="entry name" value="MPP/UQCRC_Complex"/>
</dbReference>
<reference evidence="3 4" key="1">
    <citation type="submission" date="2017-04" db="EMBL/GenBank/DDBJ databases">
        <title>Monoglobus pectinilyticus 14 draft genome.</title>
        <authorList>
            <person name="Kim C."/>
            <person name="Rosendale D.I."/>
            <person name="Kelly W.J."/>
            <person name="Tannock G.W."/>
            <person name="Patchett M.L."/>
            <person name="Jordens J.Z."/>
        </authorList>
    </citation>
    <scope>NUCLEOTIDE SEQUENCE [LARGE SCALE GENOMIC DNA]</scope>
    <source>
        <strain evidence="3 4">14</strain>
    </source>
</reference>
<dbReference type="Gene3D" id="3.30.830.10">
    <property type="entry name" value="Metalloenzyme, LuxS/M16 peptidase-like"/>
    <property type="match status" value="2"/>
</dbReference>
<dbReference type="SUPFAM" id="SSF63411">
    <property type="entry name" value="LuxS/MPP-like metallohydrolase"/>
    <property type="match status" value="2"/>
</dbReference>
<feature type="domain" description="Peptidase M16 C-terminal" evidence="2">
    <location>
        <begin position="189"/>
        <end position="365"/>
    </location>
</feature>
<protein>
    <submittedName>
        <fullName evidence="3">Peptidase M16 domain protein</fullName>
    </submittedName>
</protein>
<dbReference type="Proteomes" id="UP000235589">
    <property type="component" value="Chromosome"/>
</dbReference>
<dbReference type="GeneID" id="98063224"/>
<evidence type="ECO:0000313" key="3">
    <source>
        <dbReference type="EMBL" id="AUO19993.1"/>
    </source>
</evidence>
<dbReference type="Pfam" id="PF05193">
    <property type="entry name" value="Peptidase_M16_C"/>
    <property type="match status" value="1"/>
</dbReference>
<dbReference type="InterPro" id="IPR007863">
    <property type="entry name" value="Peptidase_M16_C"/>
</dbReference>
<dbReference type="Pfam" id="PF00675">
    <property type="entry name" value="Peptidase_M16"/>
    <property type="match status" value="1"/>
</dbReference>
<proteinExistence type="predicted"/>
<name>A0A2K9P404_9FIRM</name>
<dbReference type="PANTHER" id="PTHR11851">
    <property type="entry name" value="METALLOPROTEASE"/>
    <property type="match status" value="1"/>
</dbReference>
<dbReference type="EMBL" id="CP020991">
    <property type="protein sequence ID" value="AUO19993.1"/>
    <property type="molecule type" value="Genomic_DNA"/>
</dbReference>
<sequence>MGGYNIERLYSENLDEEMLFATHSSGLRVYVFPKKGFSKYYAIYGTDYGSTDREFVVPGENQTTVVPDGIAHFLEHKMFEQPDGSNAFDSFALTGASSNAFTSFDLTAYLFSCTDKFYENLDILIDFVNHPYFTKENVEKEQGIIGQEIKMYDDDPGWRVFFNTLTALFHNNPVKIDIAGTVDSIAEIDDDVLYKCYNTFYNPGNMILVLAGDIEIQKVLESLDKHISSDRNLGIIERPKIAEPESRVKEFTEQKLVVSQPMFQIGFKDITPFNGGEELLCREISTDIILDILFGKSSDFYMELYSDGLIDSSFGAETELEKRYGFTMIGGESKDPKEVYRRVKEHIKKAQDTGLSHDEIERAKKVAKASLIKVFNSIEAMGNSFIRLLLKGVNPLEYAAAIDSVPDVAVNERLKNHFDLSNCVLSTILPDDSQNEGEK</sequence>
<keyword evidence="4" id="KW-1185">Reference proteome</keyword>
<dbReference type="InterPro" id="IPR011765">
    <property type="entry name" value="Pept_M16_N"/>
</dbReference>
<gene>
    <name evidence="3" type="ORF">B9O19_01844</name>
</gene>
<evidence type="ECO:0000259" key="2">
    <source>
        <dbReference type="Pfam" id="PF05193"/>
    </source>
</evidence>
<evidence type="ECO:0000313" key="4">
    <source>
        <dbReference type="Proteomes" id="UP000235589"/>
    </source>
</evidence>
<dbReference type="KEGG" id="mpec:B9O19_01844"/>
<dbReference type="PANTHER" id="PTHR11851:SF134">
    <property type="entry name" value="ZINC-DEPENDENT PROTEASE"/>
    <property type="match status" value="1"/>
</dbReference>
<dbReference type="InterPro" id="IPR011249">
    <property type="entry name" value="Metalloenz_LuxS/M16"/>
</dbReference>
<feature type="domain" description="Peptidase M16 N-terminal" evidence="1">
    <location>
        <begin position="68"/>
        <end position="181"/>
    </location>
</feature>
<evidence type="ECO:0000259" key="1">
    <source>
        <dbReference type="Pfam" id="PF00675"/>
    </source>
</evidence>
<organism evidence="3 4">
    <name type="scientific">Monoglobus pectinilyticus</name>
    <dbReference type="NCBI Taxonomy" id="1981510"/>
    <lineage>
        <taxon>Bacteria</taxon>
        <taxon>Bacillati</taxon>
        <taxon>Bacillota</taxon>
        <taxon>Clostridia</taxon>
        <taxon>Monoglobales</taxon>
        <taxon>Monoglobaceae</taxon>
        <taxon>Monoglobus</taxon>
    </lineage>
</organism>
<dbReference type="GO" id="GO:0046872">
    <property type="term" value="F:metal ion binding"/>
    <property type="evidence" value="ECO:0007669"/>
    <property type="project" value="InterPro"/>
</dbReference>